<dbReference type="RefSeq" id="WP_222873274.1">
    <property type="nucleotide sequence ID" value="NZ_CP039704.1"/>
</dbReference>
<feature type="region of interest" description="Disordered" evidence="1">
    <location>
        <begin position="208"/>
        <end position="236"/>
    </location>
</feature>
<dbReference type="PANTHER" id="PTHR43628">
    <property type="entry name" value="ACTIVATOR OF C KINASE PROTEIN 1-RELATED"/>
    <property type="match status" value="1"/>
</dbReference>
<dbReference type="Proteomes" id="UP000298714">
    <property type="component" value="Chromosome"/>
</dbReference>
<evidence type="ECO:0000313" key="2">
    <source>
        <dbReference type="EMBL" id="QCI80381.1"/>
    </source>
</evidence>
<dbReference type="InterPro" id="IPR011990">
    <property type="entry name" value="TPR-like_helical_dom_sf"/>
</dbReference>
<dbReference type="InterPro" id="IPR052945">
    <property type="entry name" value="Mitotic_Regulator"/>
</dbReference>
<dbReference type="Pfam" id="PF08238">
    <property type="entry name" value="Sel1"/>
    <property type="match status" value="3"/>
</dbReference>
<proteinExistence type="predicted"/>
<gene>
    <name evidence="2" type="ORF">E6W36_15280</name>
</gene>
<protein>
    <recommendedName>
        <fullName evidence="4">Sel1 repeat family protein</fullName>
    </recommendedName>
</protein>
<dbReference type="AlphaFoldDB" id="A0A4D7C5I3"/>
<dbReference type="InterPro" id="IPR006597">
    <property type="entry name" value="Sel1-like"/>
</dbReference>
<keyword evidence="3" id="KW-1185">Reference proteome</keyword>
<dbReference type="SMART" id="SM00671">
    <property type="entry name" value="SEL1"/>
    <property type="match status" value="3"/>
</dbReference>
<reference evidence="3" key="1">
    <citation type="submission" date="2019-04" db="EMBL/GenBank/DDBJ databases">
        <title>Complete genome sequence of Sphingomonas sp. W1-2-3.</title>
        <authorList>
            <person name="Im W.T."/>
        </authorList>
    </citation>
    <scope>NUCLEOTIDE SEQUENCE [LARGE SCALE GENOMIC DNA]</scope>
    <source>
        <strain evidence="3">W1-2-3</strain>
    </source>
</reference>
<dbReference type="PANTHER" id="PTHR43628:SF1">
    <property type="entry name" value="CHITIN SYNTHASE REGULATORY FACTOR 2-RELATED"/>
    <property type="match status" value="1"/>
</dbReference>
<dbReference type="EMBL" id="CP039704">
    <property type="protein sequence ID" value="QCI80381.1"/>
    <property type="molecule type" value="Genomic_DNA"/>
</dbReference>
<evidence type="ECO:0000313" key="3">
    <source>
        <dbReference type="Proteomes" id="UP000298714"/>
    </source>
</evidence>
<evidence type="ECO:0000256" key="1">
    <source>
        <dbReference type="SAM" id="MobiDB-lite"/>
    </source>
</evidence>
<name>A0A4D7C5I3_9SPHN</name>
<evidence type="ECO:0008006" key="4">
    <source>
        <dbReference type="Google" id="ProtNLM"/>
    </source>
</evidence>
<dbReference type="Gene3D" id="1.25.40.10">
    <property type="entry name" value="Tetratricopeptide repeat domain"/>
    <property type="match status" value="1"/>
</dbReference>
<accession>A0A4D7C5I3</accession>
<dbReference type="KEGG" id="hgn:E6W36_15280"/>
<feature type="region of interest" description="Disordered" evidence="1">
    <location>
        <begin position="174"/>
        <end position="196"/>
    </location>
</feature>
<sequence>MVSPGLENDPAALYNLGQMHRLGKGVPANDRQAVGYYERAAKLGHAGAQANLGTLLYFAPAPLGDITAAIGWWREAAKVNEPHALYMLSVLMFNGELVARDWPRAYAYARLAASLGVNEAAAAVATMTKTLGAEDRQSSDALLVALSAPPASPQPNPASSAPVRVAAAQPVKVAAKPSPAPQSAPAVAPDAASTPDAPWRVQLGLTARRRKRRTPGPSSCASAWRLPAASPCSSKPARSCGSILALARRPRPATCARKSAARASIALWCRAALHPPDSPNPRLPAVCEIPLRIDS</sequence>
<organism evidence="2 3">
    <name type="scientific">Hankyongella ginsenosidimutans</name>
    <dbReference type="NCBI Taxonomy" id="1763828"/>
    <lineage>
        <taxon>Bacteria</taxon>
        <taxon>Pseudomonadati</taxon>
        <taxon>Pseudomonadota</taxon>
        <taxon>Alphaproteobacteria</taxon>
        <taxon>Sphingomonadales</taxon>
        <taxon>Sphingomonadaceae</taxon>
        <taxon>Hankyongella</taxon>
    </lineage>
</organism>
<dbReference type="SUPFAM" id="SSF81901">
    <property type="entry name" value="HCP-like"/>
    <property type="match status" value="1"/>
</dbReference>